<keyword evidence="1" id="KW-1133">Transmembrane helix</keyword>
<protein>
    <recommendedName>
        <fullName evidence="4">Zinc ribbon domain-containing protein</fullName>
    </recommendedName>
</protein>
<sequence>MIYHKFEYIFVPNVMGPFQKRLAIALFLMGFIFSLFLIYQFSFSDRDRIVVKNTLALEPETDEEEQSSQNRGLDGRQAQRAWQIFLIIEFFGGGILIAVAFMLFVMYCLYGGQLVSHSEFSRLMKLGTWNLEHDSRSLDRELEKYDPPIDNTIPEKLITSRDQPQKQTTGAEKKIQKTAAFGRCSHCNAKVDEITAKCPWCGSDLP</sequence>
<name>A0ABV6YTZ8_UNCC1</name>
<proteinExistence type="predicted"/>
<reference evidence="2 3" key="1">
    <citation type="submission" date="2024-09" db="EMBL/GenBank/DDBJ databases">
        <title>Laminarin stimulates single cell rates of sulfate reduction while oxygen inhibits transcriptomic activity in coastal marine sediment.</title>
        <authorList>
            <person name="Lindsay M."/>
            <person name="Orcutt B."/>
            <person name="Emerson D."/>
            <person name="Stepanauskas R."/>
            <person name="D'Angelo T."/>
        </authorList>
    </citation>
    <scope>NUCLEOTIDE SEQUENCE [LARGE SCALE GENOMIC DNA]</scope>
    <source>
        <strain evidence="2">SAG AM-311-K15</strain>
    </source>
</reference>
<comment type="caution">
    <text evidence="2">The sequence shown here is derived from an EMBL/GenBank/DDBJ whole genome shotgun (WGS) entry which is preliminary data.</text>
</comment>
<feature type="transmembrane region" description="Helical" evidence="1">
    <location>
        <begin position="84"/>
        <end position="110"/>
    </location>
</feature>
<dbReference type="Proteomes" id="UP001594351">
    <property type="component" value="Unassembled WGS sequence"/>
</dbReference>
<dbReference type="EMBL" id="JBHPBY010000051">
    <property type="protein sequence ID" value="MFC1849659.1"/>
    <property type="molecule type" value="Genomic_DNA"/>
</dbReference>
<organism evidence="2 3">
    <name type="scientific">candidate division CSSED10-310 bacterium</name>
    <dbReference type="NCBI Taxonomy" id="2855610"/>
    <lineage>
        <taxon>Bacteria</taxon>
        <taxon>Bacteria division CSSED10-310</taxon>
    </lineage>
</organism>
<feature type="transmembrane region" description="Helical" evidence="1">
    <location>
        <begin position="21"/>
        <end position="41"/>
    </location>
</feature>
<accession>A0ABV6YTZ8</accession>
<evidence type="ECO:0000256" key="1">
    <source>
        <dbReference type="SAM" id="Phobius"/>
    </source>
</evidence>
<evidence type="ECO:0000313" key="2">
    <source>
        <dbReference type="EMBL" id="MFC1849659.1"/>
    </source>
</evidence>
<keyword evidence="3" id="KW-1185">Reference proteome</keyword>
<evidence type="ECO:0008006" key="4">
    <source>
        <dbReference type="Google" id="ProtNLM"/>
    </source>
</evidence>
<keyword evidence="1" id="KW-0472">Membrane</keyword>
<keyword evidence="1" id="KW-0812">Transmembrane</keyword>
<gene>
    <name evidence="2" type="ORF">ACFL27_05560</name>
</gene>
<evidence type="ECO:0000313" key="3">
    <source>
        <dbReference type="Proteomes" id="UP001594351"/>
    </source>
</evidence>